<dbReference type="Proteomes" id="UP000799778">
    <property type="component" value="Unassembled WGS sequence"/>
</dbReference>
<dbReference type="OrthoDB" id="3932216at2759"/>
<feature type="region of interest" description="Disordered" evidence="1">
    <location>
        <begin position="261"/>
        <end position="305"/>
    </location>
</feature>
<dbReference type="EMBL" id="ML978066">
    <property type="protein sequence ID" value="KAF2022164.1"/>
    <property type="molecule type" value="Genomic_DNA"/>
</dbReference>
<dbReference type="GeneID" id="54290078"/>
<protein>
    <submittedName>
        <fullName evidence="2">Uncharacterized protein</fullName>
    </submittedName>
</protein>
<gene>
    <name evidence="2" type="ORF">BU24DRAFT_471279</name>
</gene>
<evidence type="ECO:0000313" key="3">
    <source>
        <dbReference type="Proteomes" id="UP000799778"/>
    </source>
</evidence>
<organism evidence="2 3">
    <name type="scientific">Aaosphaeria arxii CBS 175.79</name>
    <dbReference type="NCBI Taxonomy" id="1450172"/>
    <lineage>
        <taxon>Eukaryota</taxon>
        <taxon>Fungi</taxon>
        <taxon>Dikarya</taxon>
        <taxon>Ascomycota</taxon>
        <taxon>Pezizomycotina</taxon>
        <taxon>Dothideomycetes</taxon>
        <taxon>Pleosporomycetidae</taxon>
        <taxon>Pleosporales</taxon>
        <taxon>Pleosporales incertae sedis</taxon>
        <taxon>Aaosphaeria</taxon>
    </lineage>
</organism>
<feature type="region of interest" description="Disordered" evidence="1">
    <location>
        <begin position="99"/>
        <end position="123"/>
    </location>
</feature>
<name>A0A6A5YC06_9PLEO</name>
<keyword evidence="3" id="KW-1185">Reference proteome</keyword>
<evidence type="ECO:0000256" key="1">
    <source>
        <dbReference type="SAM" id="MobiDB-lite"/>
    </source>
</evidence>
<evidence type="ECO:0000313" key="2">
    <source>
        <dbReference type="EMBL" id="KAF2022164.1"/>
    </source>
</evidence>
<dbReference type="RefSeq" id="XP_033390503.1">
    <property type="nucleotide sequence ID" value="XM_033532681.1"/>
</dbReference>
<accession>A0A6A5YC06</accession>
<reference evidence="2" key="1">
    <citation type="journal article" date="2020" name="Stud. Mycol.">
        <title>101 Dothideomycetes genomes: a test case for predicting lifestyles and emergence of pathogens.</title>
        <authorList>
            <person name="Haridas S."/>
            <person name="Albert R."/>
            <person name="Binder M."/>
            <person name="Bloem J."/>
            <person name="Labutti K."/>
            <person name="Salamov A."/>
            <person name="Andreopoulos B."/>
            <person name="Baker S."/>
            <person name="Barry K."/>
            <person name="Bills G."/>
            <person name="Bluhm B."/>
            <person name="Cannon C."/>
            <person name="Castanera R."/>
            <person name="Culley D."/>
            <person name="Daum C."/>
            <person name="Ezra D."/>
            <person name="Gonzalez J."/>
            <person name="Henrissat B."/>
            <person name="Kuo A."/>
            <person name="Liang C."/>
            <person name="Lipzen A."/>
            <person name="Lutzoni F."/>
            <person name="Magnuson J."/>
            <person name="Mondo S."/>
            <person name="Nolan M."/>
            <person name="Ohm R."/>
            <person name="Pangilinan J."/>
            <person name="Park H.-J."/>
            <person name="Ramirez L."/>
            <person name="Alfaro M."/>
            <person name="Sun H."/>
            <person name="Tritt A."/>
            <person name="Yoshinaga Y."/>
            <person name="Zwiers L.-H."/>
            <person name="Turgeon B."/>
            <person name="Goodwin S."/>
            <person name="Spatafora J."/>
            <person name="Crous P."/>
            <person name="Grigoriev I."/>
        </authorList>
    </citation>
    <scope>NUCLEOTIDE SEQUENCE</scope>
    <source>
        <strain evidence="2">CBS 175.79</strain>
    </source>
</reference>
<sequence length="305" mass="34223">MKLSIRLAPSTTTTTTTIAATTKPTNISALIPPHLTQPLVDASPFLKRLQQDLLILTSFPDNASLHWRPTWFPPSPTPTSTPWTLHNPPNVTTLRLPNTPHVPHAHTRAMRSPSSSSSSPPPQQYIKTWRHWTRYCALYAIPTDFLSPAMIALIQLAQQQGATEPPTWPLYPEPLPETPYVLPSASGKSLARKFERVDEGWCVVVRPSGALEVVEREGSIEGVRGVRWSHVPWSREQEESCRGFRLRLRFWNCWVLGDDGVGGKGRKREREEEGDGEERRVKMRVVSPGRGEGKMSPLVDEGYDS</sequence>
<dbReference type="AlphaFoldDB" id="A0A6A5YC06"/>
<proteinExistence type="predicted"/>